<name>A0A401H3I6_9APHY</name>
<dbReference type="InParanoid" id="A0A401H3I6"/>
<dbReference type="STRING" id="139825.A0A401H3I6"/>
<dbReference type="GeneID" id="38785888"/>
<sequence length="222" mass="24696">MSINGTLSHITFVYPHGHAFLTNICSFIASFSNSYALQFAPRSVLSDMKWWFSILNVPNIARSLASWGPLQDLGIWVDASSSWGIGVIVCGEWSAWHWRGLINAWKGEGRDISWAEMVAVELAVRMVEVLGYHDATILVRGDNKGVEGAFARGRSHNFQVNSSIRRAEVITMSLNILFTVRYVNTKDNLADLVSRGDPSPLMSHCQPPFQLPEELASFLANV</sequence>
<evidence type="ECO:0000313" key="1">
    <source>
        <dbReference type="EMBL" id="GBE88971.1"/>
    </source>
</evidence>
<protein>
    <submittedName>
        <fullName evidence="1">Uncharacterized protein</fullName>
    </submittedName>
</protein>
<dbReference type="EMBL" id="BFAD01000014">
    <property type="protein sequence ID" value="GBE88971.1"/>
    <property type="molecule type" value="Genomic_DNA"/>
</dbReference>
<accession>A0A401H3I6</accession>
<comment type="caution">
    <text evidence="1">The sequence shown here is derived from an EMBL/GenBank/DDBJ whole genome shotgun (WGS) entry which is preliminary data.</text>
</comment>
<dbReference type="Proteomes" id="UP000287166">
    <property type="component" value="Unassembled WGS sequence"/>
</dbReference>
<dbReference type="RefSeq" id="XP_027619884.1">
    <property type="nucleotide sequence ID" value="XM_027764083.1"/>
</dbReference>
<proteinExistence type="predicted"/>
<dbReference type="OrthoDB" id="3248529at2759"/>
<dbReference type="InterPro" id="IPR052055">
    <property type="entry name" value="Hepadnavirus_pol/RT"/>
</dbReference>
<evidence type="ECO:0000313" key="2">
    <source>
        <dbReference type="Proteomes" id="UP000287166"/>
    </source>
</evidence>
<dbReference type="PANTHER" id="PTHR33050:SF7">
    <property type="entry name" value="RIBONUCLEASE H"/>
    <property type="match status" value="1"/>
</dbReference>
<organism evidence="1 2">
    <name type="scientific">Sparassis crispa</name>
    <dbReference type="NCBI Taxonomy" id="139825"/>
    <lineage>
        <taxon>Eukaryota</taxon>
        <taxon>Fungi</taxon>
        <taxon>Dikarya</taxon>
        <taxon>Basidiomycota</taxon>
        <taxon>Agaricomycotina</taxon>
        <taxon>Agaricomycetes</taxon>
        <taxon>Polyporales</taxon>
        <taxon>Sparassidaceae</taxon>
        <taxon>Sparassis</taxon>
    </lineage>
</organism>
<dbReference type="AlphaFoldDB" id="A0A401H3I6"/>
<reference evidence="1 2" key="1">
    <citation type="journal article" date="2018" name="Sci. Rep.">
        <title>Genome sequence of the cauliflower mushroom Sparassis crispa (Hanabiratake) and its association with beneficial usage.</title>
        <authorList>
            <person name="Kiyama R."/>
            <person name="Furutani Y."/>
            <person name="Kawaguchi K."/>
            <person name="Nakanishi T."/>
        </authorList>
    </citation>
    <scope>NUCLEOTIDE SEQUENCE [LARGE SCALE GENOMIC DNA]</scope>
</reference>
<gene>
    <name evidence="1" type="ORF">SCP_1403790</name>
</gene>
<keyword evidence="2" id="KW-1185">Reference proteome</keyword>
<dbReference type="PANTHER" id="PTHR33050">
    <property type="entry name" value="REVERSE TRANSCRIPTASE DOMAIN-CONTAINING PROTEIN"/>
    <property type="match status" value="1"/>
</dbReference>